<dbReference type="Gene3D" id="3.30.930.10">
    <property type="entry name" value="Bira Bifunctional Protein, Domain 2"/>
    <property type="match status" value="1"/>
</dbReference>
<accession>A0ABU1K7E6</accession>
<dbReference type="InterPro" id="IPR004143">
    <property type="entry name" value="BPL_LPL_catalytic"/>
</dbReference>
<dbReference type="PANTHER" id="PTHR12835">
    <property type="entry name" value="BIOTIN PROTEIN LIGASE"/>
    <property type="match status" value="1"/>
</dbReference>
<dbReference type="PROSITE" id="PS51733">
    <property type="entry name" value="BPL_LPL_CATALYTIC"/>
    <property type="match status" value="1"/>
</dbReference>
<keyword evidence="4" id="KW-1185">Reference proteome</keyword>
<gene>
    <name evidence="3" type="ORF">GGR31_002198</name>
</gene>
<dbReference type="GO" id="GO:0004077">
    <property type="term" value="F:biotin--[biotin carboxyl-carrier protein] ligase activity"/>
    <property type="evidence" value="ECO:0007669"/>
    <property type="project" value="UniProtKB-EC"/>
</dbReference>
<dbReference type="NCBIfam" id="TIGR00121">
    <property type="entry name" value="birA_ligase"/>
    <property type="match status" value="1"/>
</dbReference>
<dbReference type="EMBL" id="JAVDQA010000006">
    <property type="protein sequence ID" value="MDR6301529.1"/>
    <property type="molecule type" value="Genomic_DNA"/>
</dbReference>
<dbReference type="InterPro" id="IPR045864">
    <property type="entry name" value="aa-tRNA-synth_II/BPL/LPL"/>
</dbReference>
<dbReference type="Proteomes" id="UP001257659">
    <property type="component" value="Unassembled WGS sequence"/>
</dbReference>
<protein>
    <submittedName>
        <fullName evidence="3">BirA family biotin operon repressor/biotin-[acetyl-CoA-carboxylase] ligase</fullName>
        <ecNumber evidence="3">6.3.4.15</ecNumber>
    </submittedName>
</protein>
<keyword evidence="1 3" id="KW-0436">Ligase</keyword>
<name>A0ABU1K7E6_9FLAO</name>
<dbReference type="InterPro" id="IPR004408">
    <property type="entry name" value="Biotin_CoA_COase_ligase"/>
</dbReference>
<dbReference type="CDD" id="cd16442">
    <property type="entry name" value="BPL"/>
    <property type="match status" value="1"/>
</dbReference>
<evidence type="ECO:0000313" key="4">
    <source>
        <dbReference type="Proteomes" id="UP001257659"/>
    </source>
</evidence>
<sequence>MRSIKVLATDSTNTFLRNLYRDNPNLENCYVVANKQTAGKGQMGSSWKTEAGKNLTFSILMTNLKLPLNEQFKVSALTAIAVIKALHKLNIPKLKLKWPNDILAERKKICGILIENILKGNHIHASIIGIGLNVNQQNFENLPQASSLKRKTGIEYDINYVLKIIVAEVEKEVLENISRAISEIIERYKTYLFRLEKPSTFEFPDKSTKPGIIKNISSEGKLQVLFEDDLLQSFEVKEIKLLY</sequence>
<evidence type="ECO:0000256" key="1">
    <source>
        <dbReference type="ARBA" id="ARBA00022598"/>
    </source>
</evidence>
<proteinExistence type="predicted"/>
<dbReference type="RefSeq" id="WP_309729017.1">
    <property type="nucleotide sequence ID" value="NZ_JAVDQA010000006.1"/>
</dbReference>
<feature type="domain" description="BPL/LPL catalytic" evidence="2">
    <location>
        <begin position="1"/>
        <end position="177"/>
    </location>
</feature>
<comment type="caution">
    <text evidence="3">The sequence shown here is derived from an EMBL/GenBank/DDBJ whole genome shotgun (WGS) entry which is preliminary data.</text>
</comment>
<reference evidence="3 4" key="1">
    <citation type="submission" date="2023-07" db="EMBL/GenBank/DDBJ databases">
        <title>Genomic Encyclopedia of Type Strains, Phase IV (KMG-IV): sequencing the most valuable type-strain genomes for metagenomic binning, comparative biology and taxonomic classification.</title>
        <authorList>
            <person name="Goeker M."/>
        </authorList>
    </citation>
    <scope>NUCLEOTIDE SEQUENCE [LARGE SCALE GENOMIC DNA]</scope>
    <source>
        <strain evidence="3 4">DSM 102814</strain>
    </source>
</reference>
<dbReference type="Pfam" id="PF03099">
    <property type="entry name" value="BPL_LplA_LipB"/>
    <property type="match status" value="1"/>
</dbReference>
<organism evidence="3 4">
    <name type="scientific">Mesonia maritima</name>
    <dbReference type="NCBI Taxonomy" id="1793873"/>
    <lineage>
        <taxon>Bacteria</taxon>
        <taxon>Pseudomonadati</taxon>
        <taxon>Bacteroidota</taxon>
        <taxon>Flavobacteriia</taxon>
        <taxon>Flavobacteriales</taxon>
        <taxon>Flavobacteriaceae</taxon>
        <taxon>Mesonia</taxon>
    </lineage>
</organism>
<dbReference type="PANTHER" id="PTHR12835:SF5">
    <property type="entry name" value="BIOTIN--PROTEIN LIGASE"/>
    <property type="match status" value="1"/>
</dbReference>
<dbReference type="EC" id="6.3.4.15" evidence="3"/>
<evidence type="ECO:0000313" key="3">
    <source>
        <dbReference type="EMBL" id="MDR6301529.1"/>
    </source>
</evidence>
<evidence type="ECO:0000259" key="2">
    <source>
        <dbReference type="PROSITE" id="PS51733"/>
    </source>
</evidence>
<dbReference type="SUPFAM" id="SSF55681">
    <property type="entry name" value="Class II aaRS and biotin synthetases"/>
    <property type="match status" value="1"/>
</dbReference>